<dbReference type="Proteomes" id="UP000195386">
    <property type="component" value="Unassembled WGS sequence"/>
</dbReference>
<evidence type="ECO:0000313" key="1">
    <source>
        <dbReference type="EMBL" id="OUO00461.1"/>
    </source>
</evidence>
<evidence type="ECO:0008006" key="3">
    <source>
        <dbReference type="Google" id="ProtNLM"/>
    </source>
</evidence>
<sequence length="112" mass="12967">MKQTVKEAAKEFAKSVIDSFERRGVPSGISDIKEMITLGFENGAEWQEKQSPWISIDEGYPEGKQPVLCSSQIYGKVVLCWDELSQTWNYPESCELYCEWNKVDCWMYIPEV</sequence>
<gene>
    <name evidence="1" type="ORF">B5F97_12040</name>
</gene>
<dbReference type="EMBL" id="NFII01000011">
    <property type="protein sequence ID" value="OUO00461.1"/>
    <property type="molecule type" value="Genomic_DNA"/>
</dbReference>
<proteinExistence type="predicted"/>
<name>A0A1Y3Z1R2_9BACE</name>
<accession>A0A1Y3Z1R2</accession>
<reference evidence="2" key="1">
    <citation type="submission" date="2017-04" db="EMBL/GenBank/DDBJ databases">
        <title>Function of individual gut microbiota members based on whole genome sequencing of pure cultures obtained from chicken caecum.</title>
        <authorList>
            <person name="Medvecky M."/>
            <person name="Cejkova D."/>
            <person name="Polansky O."/>
            <person name="Karasova D."/>
            <person name="Kubasova T."/>
            <person name="Cizek A."/>
            <person name="Rychlik I."/>
        </authorList>
    </citation>
    <scope>NUCLEOTIDE SEQUENCE [LARGE SCALE GENOMIC DNA]</scope>
    <source>
        <strain evidence="2">An43</strain>
    </source>
</reference>
<evidence type="ECO:0000313" key="2">
    <source>
        <dbReference type="Proteomes" id="UP000195386"/>
    </source>
</evidence>
<dbReference type="AlphaFoldDB" id="A0A1Y3Z1R2"/>
<protein>
    <recommendedName>
        <fullName evidence="3">DUF551 domain-containing protein</fullName>
    </recommendedName>
</protein>
<dbReference type="RefSeq" id="WP_087426421.1">
    <property type="nucleotide sequence ID" value="NZ_NFII01000011.1"/>
</dbReference>
<comment type="caution">
    <text evidence="1">The sequence shown here is derived from an EMBL/GenBank/DDBJ whole genome shotgun (WGS) entry which is preliminary data.</text>
</comment>
<organism evidence="1 2">
    <name type="scientific">Bacteroides clarus</name>
    <dbReference type="NCBI Taxonomy" id="626929"/>
    <lineage>
        <taxon>Bacteria</taxon>
        <taxon>Pseudomonadati</taxon>
        <taxon>Bacteroidota</taxon>
        <taxon>Bacteroidia</taxon>
        <taxon>Bacteroidales</taxon>
        <taxon>Bacteroidaceae</taxon>
        <taxon>Bacteroides</taxon>
    </lineage>
</organism>